<reference evidence="3" key="1">
    <citation type="journal article" date="2022" name="Microbiol. Spectr.">
        <title>Optimizing Conditions in the Acid Tolerance Test for Potential Probiotics Using Response Surface Methodology.</title>
        <authorList>
            <person name="Ko H.I."/>
            <person name="Jeong C.H."/>
            <person name="Hong S.W."/>
            <person name="Eun J.B."/>
            <person name="Kim T.W."/>
        </authorList>
    </citation>
    <scope>NUCLEOTIDE SEQUENCE</scope>
    <source>
        <strain evidence="3">KCKM 0438</strain>
    </source>
</reference>
<dbReference type="EMBL" id="CP133787">
    <property type="protein sequence ID" value="WMX69845.1"/>
    <property type="molecule type" value="Genomic_DNA"/>
</dbReference>
<dbReference type="Pfam" id="PF19658">
    <property type="entry name" value="DUF6161"/>
    <property type="match status" value="1"/>
</dbReference>
<protein>
    <submittedName>
        <fullName evidence="3">DUF6161 domain-containing protein</fullName>
    </submittedName>
</protein>
<evidence type="ECO:0000313" key="3">
    <source>
        <dbReference type="EMBL" id="WMX69845.1"/>
    </source>
</evidence>
<name>A0AAX4AJ06_LACLC</name>
<reference evidence="3" key="2">
    <citation type="submission" date="2023-09" db="EMBL/GenBank/DDBJ databases">
        <authorList>
            <person name="Kim T.W."/>
        </authorList>
    </citation>
    <scope>NUCLEOTIDE SEQUENCE</scope>
    <source>
        <strain evidence="3">KCKM 0438</strain>
    </source>
</reference>
<feature type="transmembrane region" description="Helical" evidence="1">
    <location>
        <begin position="116"/>
        <end position="137"/>
    </location>
</feature>
<feature type="domain" description="DUF6161" evidence="2">
    <location>
        <begin position="17"/>
        <end position="190"/>
    </location>
</feature>
<dbReference type="Proteomes" id="UP001254658">
    <property type="component" value="Chromosome"/>
</dbReference>
<dbReference type="AlphaFoldDB" id="A0AAX4AJ06"/>
<evidence type="ECO:0000256" key="1">
    <source>
        <dbReference type="SAM" id="Phobius"/>
    </source>
</evidence>
<evidence type="ECO:0000259" key="2">
    <source>
        <dbReference type="Pfam" id="PF19658"/>
    </source>
</evidence>
<dbReference type="RefSeq" id="WP_309558540.1">
    <property type="nucleotide sequence ID" value="NZ_CP133787.1"/>
</dbReference>
<keyword evidence="1" id="KW-1133">Transmembrane helix</keyword>
<dbReference type="InterPro" id="IPR046159">
    <property type="entry name" value="DUF6161"/>
</dbReference>
<gene>
    <name evidence="3" type="ORF">RF668_08055</name>
</gene>
<organism evidence="3 4">
    <name type="scientific">Lactococcus lactis subsp. cremoris</name>
    <name type="common">Streptococcus cremoris</name>
    <dbReference type="NCBI Taxonomy" id="1359"/>
    <lineage>
        <taxon>Bacteria</taxon>
        <taxon>Bacillati</taxon>
        <taxon>Bacillota</taxon>
        <taxon>Bacilli</taxon>
        <taxon>Lactobacillales</taxon>
        <taxon>Streptococcaceae</taxon>
        <taxon>Lactococcus</taxon>
    </lineage>
</organism>
<keyword evidence="1" id="KW-0812">Transmembrane</keyword>
<keyword evidence="1" id="KW-0472">Membrane</keyword>
<evidence type="ECO:0000313" key="4">
    <source>
        <dbReference type="Proteomes" id="UP001254658"/>
    </source>
</evidence>
<accession>A0AAX4AJ06</accession>
<feature type="transmembrane region" description="Helical" evidence="1">
    <location>
        <begin position="75"/>
        <end position="96"/>
    </location>
</feature>
<proteinExistence type="predicted"/>
<sequence length="210" mass="23648">MTDFVKEKLAETQSEFSSQTEEFNNQYQDITTLAQEQLGKTQEEFNNLKAAYEQQLSFEAPITHWNEQSTNRAKLAIFWAIGAVVEVIVIIVLAGWLLHNLYSGQYKVASDIPQYFVPIALISILVYVLRVCINIAVSNWHMSSEYSQKAALTTYYLSMLKEGHISEGEKAYVLPALFAKIDTGLNKYQSESDDSSIMSLINSVRNGAGK</sequence>